<dbReference type="EMBL" id="JAVDTR010000012">
    <property type="protein sequence ID" value="MDR6725643.1"/>
    <property type="molecule type" value="Genomic_DNA"/>
</dbReference>
<accession>A0AAP5LQK5</accession>
<dbReference type="Proteomes" id="UP001254832">
    <property type="component" value="Unassembled WGS sequence"/>
</dbReference>
<evidence type="ECO:0000256" key="1">
    <source>
        <dbReference type="SAM" id="Phobius"/>
    </source>
</evidence>
<evidence type="ECO:0000313" key="3">
    <source>
        <dbReference type="Proteomes" id="UP001254832"/>
    </source>
</evidence>
<evidence type="ECO:0000313" key="2">
    <source>
        <dbReference type="EMBL" id="MDR6725643.1"/>
    </source>
</evidence>
<dbReference type="RefSeq" id="WP_310143010.1">
    <property type="nucleotide sequence ID" value="NZ_JAVDTR010000012.1"/>
</dbReference>
<sequence>MKNDWLFAKIIVMILVISRGYNDLMHFIKEDYFDFFNQQLSTLWYLPSVILAVAAVLTGILSMLRKRAQVGVAFGICLMADSLFVVIQSLLVFIPDFSKSWYFLIVFLLIGLLEFATGKRIISEDRTTISKRVD</sequence>
<keyword evidence="1" id="KW-0812">Transmembrane</keyword>
<feature type="transmembrane region" description="Helical" evidence="1">
    <location>
        <begin position="42"/>
        <end position="64"/>
    </location>
</feature>
<feature type="transmembrane region" description="Helical" evidence="1">
    <location>
        <begin position="71"/>
        <end position="94"/>
    </location>
</feature>
<comment type="caution">
    <text evidence="2">The sequence shown here is derived from an EMBL/GenBank/DDBJ whole genome shotgun (WGS) entry which is preliminary data.</text>
</comment>
<reference evidence="2" key="1">
    <citation type="submission" date="2023-07" db="EMBL/GenBank/DDBJ databases">
        <title>Sorghum-associated microbial communities from plants grown in Nebraska, USA.</title>
        <authorList>
            <person name="Schachtman D."/>
        </authorList>
    </citation>
    <scope>NUCLEOTIDE SEQUENCE</scope>
    <source>
        <strain evidence="2">BE80</strain>
    </source>
</reference>
<dbReference type="AlphaFoldDB" id="A0AAP5LQK5"/>
<gene>
    <name evidence="2" type="ORF">J2W91_004145</name>
</gene>
<protein>
    <submittedName>
        <fullName evidence="2">Uncharacterized protein</fullName>
    </submittedName>
</protein>
<name>A0AAP5LQK5_PAEAM</name>
<keyword evidence="1" id="KW-1133">Transmembrane helix</keyword>
<organism evidence="2 3">
    <name type="scientific">Paenibacillus amylolyticus</name>
    <dbReference type="NCBI Taxonomy" id="1451"/>
    <lineage>
        <taxon>Bacteria</taxon>
        <taxon>Bacillati</taxon>
        <taxon>Bacillota</taxon>
        <taxon>Bacilli</taxon>
        <taxon>Bacillales</taxon>
        <taxon>Paenibacillaceae</taxon>
        <taxon>Paenibacillus</taxon>
    </lineage>
</organism>
<proteinExistence type="predicted"/>
<keyword evidence="1" id="KW-0472">Membrane</keyword>
<feature type="transmembrane region" description="Helical" evidence="1">
    <location>
        <begin position="5"/>
        <end position="22"/>
    </location>
</feature>
<feature type="transmembrane region" description="Helical" evidence="1">
    <location>
        <begin position="100"/>
        <end position="122"/>
    </location>
</feature>